<keyword evidence="5" id="KW-1185">Reference proteome</keyword>
<proteinExistence type="predicted"/>
<accession>A0L4D5</accession>
<keyword evidence="2 3" id="KW-0802">TPR repeat</keyword>
<feature type="repeat" description="TPR" evidence="3">
    <location>
        <begin position="495"/>
        <end position="528"/>
    </location>
</feature>
<gene>
    <name evidence="4" type="ordered locus">Mmc1_0301</name>
</gene>
<name>A0L4D5_MAGMM</name>
<evidence type="ECO:0000256" key="3">
    <source>
        <dbReference type="PROSITE-ProRule" id="PRU00339"/>
    </source>
</evidence>
<dbReference type="eggNOG" id="COG1729">
    <property type="taxonomic scope" value="Bacteria"/>
</dbReference>
<evidence type="ECO:0000256" key="1">
    <source>
        <dbReference type="ARBA" id="ARBA00022737"/>
    </source>
</evidence>
<evidence type="ECO:0000313" key="5">
    <source>
        <dbReference type="Proteomes" id="UP000002586"/>
    </source>
</evidence>
<dbReference type="eggNOG" id="COG0457">
    <property type="taxonomic scope" value="Bacteria"/>
</dbReference>
<dbReference type="RefSeq" id="WP_011712000.1">
    <property type="nucleotide sequence ID" value="NC_008576.1"/>
</dbReference>
<dbReference type="Proteomes" id="UP000002586">
    <property type="component" value="Chromosome"/>
</dbReference>
<dbReference type="HOGENOM" id="CLU_319067_0_0_5"/>
<dbReference type="InterPro" id="IPR013105">
    <property type="entry name" value="TPR_2"/>
</dbReference>
<dbReference type="InterPro" id="IPR011990">
    <property type="entry name" value="TPR-like_helical_dom_sf"/>
</dbReference>
<feature type="repeat" description="TPR" evidence="3">
    <location>
        <begin position="857"/>
        <end position="890"/>
    </location>
</feature>
<protein>
    <submittedName>
        <fullName evidence="4">Tetratricopeptide TPR_2 repeat protein</fullName>
    </submittedName>
</protein>
<dbReference type="InterPro" id="IPR019734">
    <property type="entry name" value="TPR_rpt"/>
</dbReference>
<dbReference type="EMBL" id="CP000471">
    <property type="protein sequence ID" value="ABK42828.1"/>
    <property type="molecule type" value="Genomic_DNA"/>
</dbReference>
<dbReference type="Pfam" id="PF13174">
    <property type="entry name" value="TPR_6"/>
    <property type="match status" value="2"/>
</dbReference>
<dbReference type="SMART" id="SM00028">
    <property type="entry name" value="TPR"/>
    <property type="match status" value="4"/>
</dbReference>
<sequence length="911" mass="104833" precursor="true">MNAQPNKRTKPWAVPGLLLLVMVLFIPVRGWAFSTELQHEPSPSGKGDTLSFELPSNDQLPSWELIRPKVLRLKVPNLLALPHTRIDPKTTRYIRNIVVEEIAGELGLYITLELKVPLLTFRHQVTEAKRRHPSRYILYIEPTPMPNPQDVTRIRGARILPGAEGTLVVIDHVGSAEIKDQNIDHAQHAIRLQWQGAAMDKFWIAPQPAGLVTAIHTYTFSNDLLEMEIAFHPRTGSVELHQNPKSGTLIIELRTQNMKDVKRKQDIDTILTNRLQAVAEGLPLPLNRITPIFKPSSEVVKLADQEVTEEYFMNNALAAEKDHQYGKARGYLDAILRTFPQTQNRELLAFYKVDLGKKMQWEKAGWLLEELTGVLNTYPNHYRYPEYRLLQLQLMNGAHQSERALAAMNDPNLPMNDARVVLEQARAEKGMGHDVEALERLYYLLEKMPDANVRERAGAYFELVDLETQRNHLEKAVKILEEIPDPEMTFLANDPDRYIQLATAYYNHNDFPKALDLYIRILDAYPDTPAVTPWAMLRAAMCYRFMNKEDEAKRLLDRLGLIYPNSGAQLWGRIFRVEMDGKRDVKERLQELDEIIASNPRGKAIFEAYFAKSQLQGDSGDHESSLKTLNYLLTMLDIGFERNRANLLRRRYLQAGMEQALTQRQPEYAMSLAETYGEDWRRFNLFVVPRTQLSEALMRLGQYREAQPLLAVNDDVESKRLHKLADDLANGIYPKVDQDRSLVNEREARVRVAEAERRREKEDWVAILDLLNRLPIKGLSEGERDERLRLLAKAESERGRFPQAVQNLEDLLFNRPMGDGKDYYWYATVQQAWRGDEKALPVYRKVADEAEKVQFKALALMRIGDILQKQRNLTEAKQAFEKAAELDPQASWAPMARENAKQLELVQEMAP</sequence>
<organism evidence="4 5">
    <name type="scientific">Magnetococcus marinus (strain ATCC BAA-1437 / JCM 17883 / MC-1)</name>
    <dbReference type="NCBI Taxonomy" id="156889"/>
    <lineage>
        <taxon>Bacteria</taxon>
        <taxon>Pseudomonadati</taxon>
        <taxon>Pseudomonadota</taxon>
        <taxon>Magnetococcia</taxon>
        <taxon>Magnetococcales</taxon>
        <taxon>Magnetococcaceae</taxon>
        <taxon>Magnetococcus</taxon>
    </lineage>
</organism>
<keyword evidence="1" id="KW-0677">Repeat</keyword>
<dbReference type="Pfam" id="PF07719">
    <property type="entry name" value="TPR_2"/>
    <property type="match status" value="1"/>
</dbReference>
<evidence type="ECO:0000313" key="4">
    <source>
        <dbReference type="EMBL" id="ABK42828.1"/>
    </source>
</evidence>
<reference evidence="5" key="1">
    <citation type="journal article" date="2009" name="Appl. Environ. Microbiol.">
        <title>Complete genome sequence of the chemolithoautotrophic marine magnetotactic coccus strain MC-1.</title>
        <authorList>
            <person name="Schubbe S."/>
            <person name="Williams T.J."/>
            <person name="Xie G."/>
            <person name="Kiss H.E."/>
            <person name="Brettin T.S."/>
            <person name="Martinez D."/>
            <person name="Ross C.A."/>
            <person name="Schuler D."/>
            <person name="Cox B.L."/>
            <person name="Nealson K.H."/>
            <person name="Bazylinski D.A."/>
        </authorList>
    </citation>
    <scope>NUCLEOTIDE SEQUENCE [LARGE SCALE GENOMIC DNA]</scope>
    <source>
        <strain evidence="5">ATCC BAA-1437 / JCM 17883 / MC-1</strain>
    </source>
</reference>
<dbReference type="PROSITE" id="PS50005">
    <property type="entry name" value="TPR"/>
    <property type="match status" value="2"/>
</dbReference>
<reference evidence="4 5" key="2">
    <citation type="journal article" date="2012" name="Int. J. Syst. Evol. Microbiol.">
        <title>Magnetococcus marinus gen. nov., sp. nov., a marine, magnetotactic bacterium that represents a novel lineage (Magnetococcaceae fam. nov.; Magnetococcales ord. nov.) at the base of the Alphaproteobacteria.</title>
        <authorList>
            <person name="Bazylinski D.A."/>
            <person name="Williams T.J."/>
            <person name="Lefevre C.T."/>
            <person name="Berg R.J."/>
            <person name="Zhang C.L."/>
            <person name="Bowser S.S."/>
            <person name="Dean A.J."/>
            <person name="Beveridge T.J."/>
        </authorList>
    </citation>
    <scope>NUCLEOTIDE SEQUENCE [LARGE SCALE GENOMIC DNA]</scope>
    <source>
        <strain evidence="5">ATCC BAA-1437 / JCM 17883 / MC-1</strain>
    </source>
</reference>
<dbReference type="SUPFAM" id="SSF48452">
    <property type="entry name" value="TPR-like"/>
    <property type="match status" value="2"/>
</dbReference>
<dbReference type="STRING" id="156889.Mmc1_0301"/>
<dbReference type="OrthoDB" id="8477315at2"/>
<dbReference type="Gene3D" id="1.25.40.10">
    <property type="entry name" value="Tetratricopeptide repeat domain"/>
    <property type="match status" value="3"/>
</dbReference>
<evidence type="ECO:0000256" key="2">
    <source>
        <dbReference type="ARBA" id="ARBA00022803"/>
    </source>
</evidence>
<dbReference type="AlphaFoldDB" id="A0L4D5"/>
<dbReference type="KEGG" id="mgm:Mmc1_0301"/>